<dbReference type="Gene3D" id="3.40.50.720">
    <property type="entry name" value="NAD(P)-binding Rossmann-like Domain"/>
    <property type="match status" value="1"/>
</dbReference>
<dbReference type="PANTHER" id="PTHR43157:SF31">
    <property type="entry name" value="PHOSPHATIDYLINOSITOL-GLYCAN BIOSYNTHESIS CLASS F PROTEIN"/>
    <property type="match status" value="1"/>
</dbReference>
<dbReference type="PRINTS" id="PR00081">
    <property type="entry name" value="GDHRDH"/>
</dbReference>
<evidence type="ECO:0000256" key="1">
    <source>
        <dbReference type="ARBA" id="ARBA00023002"/>
    </source>
</evidence>
<accession>I2GMR8</accession>
<dbReference type="SUPFAM" id="SSF51735">
    <property type="entry name" value="NAD(P)-binding Rossmann-fold domains"/>
    <property type="match status" value="1"/>
</dbReference>
<dbReference type="Pfam" id="PF00106">
    <property type="entry name" value="adh_short"/>
    <property type="match status" value="1"/>
</dbReference>
<dbReference type="EC" id="1.-.-.-" evidence="2"/>
<dbReference type="eggNOG" id="COG1028">
    <property type="taxonomic scope" value="Bacteria"/>
</dbReference>
<organism evidence="2 3">
    <name type="scientific">Fibrisoma limi BUZ 3</name>
    <dbReference type="NCBI Taxonomy" id="1185876"/>
    <lineage>
        <taxon>Bacteria</taxon>
        <taxon>Pseudomonadati</taxon>
        <taxon>Bacteroidota</taxon>
        <taxon>Cytophagia</taxon>
        <taxon>Cytophagales</taxon>
        <taxon>Spirosomataceae</taxon>
        <taxon>Fibrisoma</taxon>
    </lineage>
</organism>
<dbReference type="GO" id="GO:0016491">
    <property type="term" value="F:oxidoreductase activity"/>
    <property type="evidence" value="ECO:0007669"/>
    <property type="project" value="UniProtKB-KW"/>
</dbReference>
<protein>
    <submittedName>
        <fullName evidence="2">Short-chain dehydrogenase/reductase SDR</fullName>
        <ecNumber evidence="2">1.-.-.-</ecNumber>
    </submittedName>
</protein>
<dbReference type="AlphaFoldDB" id="I2GMR8"/>
<evidence type="ECO:0000313" key="3">
    <source>
        <dbReference type="Proteomes" id="UP000009309"/>
    </source>
</evidence>
<dbReference type="InterPro" id="IPR036291">
    <property type="entry name" value="NAD(P)-bd_dom_sf"/>
</dbReference>
<gene>
    <name evidence="2" type="ORF">BN8_04437</name>
</gene>
<dbReference type="PANTHER" id="PTHR43157">
    <property type="entry name" value="PHOSPHATIDYLINOSITOL-GLYCAN BIOSYNTHESIS CLASS F PROTEIN-RELATED"/>
    <property type="match status" value="1"/>
</dbReference>
<proteinExistence type="predicted"/>
<evidence type="ECO:0000313" key="2">
    <source>
        <dbReference type="EMBL" id="CCH55196.1"/>
    </source>
</evidence>
<dbReference type="Proteomes" id="UP000009309">
    <property type="component" value="Unassembled WGS sequence"/>
</dbReference>
<name>I2GMR8_9BACT</name>
<reference evidence="2 3" key="1">
    <citation type="journal article" date="2012" name="J. Bacteriol.">
        <title>Genome Sequence of the Filamentous Bacterium Fibrisoma limi BUZ 3T.</title>
        <authorList>
            <person name="Filippini M."/>
            <person name="Qi W."/>
            <person name="Jaenicke S."/>
            <person name="Goesmann A."/>
            <person name="Smits T.H."/>
            <person name="Bagheri H.C."/>
        </authorList>
    </citation>
    <scope>NUCLEOTIDE SEQUENCE [LARGE SCALE GENOMIC DNA]</scope>
    <source>
        <strain evidence="3">BUZ 3T</strain>
    </source>
</reference>
<dbReference type="InterPro" id="IPR002347">
    <property type="entry name" value="SDR_fam"/>
</dbReference>
<dbReference type="EMBL" id="CAIT01000009">
    <property type="protein sequence ID" value="CCH55196.1"/>
    <property type="molecule type" value="Genomic_DNA"/>
</dbReference>
<dbReference type="STRING" id="1185876.BN8_04437"/>
<keyword evidence="1 2" id="KW-0560">Oxidoreductase</keyword>
<keyword evidence="3" id="KW-1185">Reference proteome</keyword>
<sequence length="315" mass="35637">MFSFGRKQTTVAMQQPRICAITGANSGLGKVTALELAKQGFDIIMICRDADRSRRQQAEILAASRTGHVDLIQCDLGRMDDIYRASEEMHSRYDRLDVLINNAGRVVDTLQYSPEGVELTFQTNYLSHFLLTHLVLDLLRKSDEARILNVASELHRLAEFDMSHIVRRDKAPYRAIPAYDDSKLAKLLWTFELADQLMDDGITVNALHPWLVDTAFGNSEDASGLLNFTFWFFKLFAPKPETAARTHIYLASSPEVKHVTGLYFANCKPYPPSDKAQNRRLGKQLWALSERLTGIYDYLRRPLLRNSGLPLVSGG</sequence>
<comment type="caution">
    <text evidence="2">The sequence shown here is derived from an EMBL/GenBank/DDBJ whole genome shotgun (WGS) entry which is preliminary data.</text>
</comment>